<dbReference type="Gene3D" id="1.10.357.10">
    <property type="entry name" value="Tetracycline Repressor, domain 2"/>
    <property type="match status" value="1"/>
</dbReference>
<gene>
    <name evidence="4" type="ORF">AWC22_25125</name>
</gene>
<keyword evidence="1 2" id="KW-0238">DNA-binding</keyword>
<dbReference type="PROSITE" id="PS50977">
    <property type="entry name" value="HTH_TETR_2"/>
    <property type="match status" value="1"/>
</dbReference>
<dbReference type="GO" id="GO:0003677">
    <property type="term" value="F:DNA binding"/>
    <property type="evidence" value="ECO:0007669"/>
    <property type="project" value="UniProtKB-UniRule"/>
</dbReference>
<reference evidence="4 5" key="1">
    <citation type="submission" date="2016-01" db="EMBL/GenBank/DDBJ databases">
        <title>The new phylogeny of the genus Mycobacterium.</title>
        <authorList>
            <person name="Tarcisio F."/>
            <person name="Conor M."/>
            <person name="Antonella G."/>
            <person name="Elisabetta G."/>
            <person name="Giulia F.S."/>
            <person name="Sara T."/>
            <person name="Anna F."/>
            <person name="Clotilde B."/>
            <person name="Roberto B."/>
            <person name="Veronica D.S."/>
            <person name="Fabio R."/>
            <person name="Monica P."/>
            <person name="Olivier J."/>
            <person name="Enrico T."/>
            <person name="Nicola S."/>
        </authorList>
    </citation>
    <scope>NUCLEOTIDE SEQUENCE [LARGE SCALE GENOMIC DNA]</scope>
    <source>
        <strain evidence="4 5">DSM 45176</strain>
    </source>
</reference>
<name>A0A1X2C3R0_9MYCO</name>
<dbReference type="GeneID" id="93495300"/>
<dbReference type="SUPFAM" id="SSF46689">
    <property type="entry name" value="Homeodomain-like"/>
    <property type="match status" value="1"/>
</dbReference>
<dbReference type="Proteomes" id="UP000193087">
    <property type="component" value="Unassembled WGS sequence"/>
</dbReference>
<sequence length="188" mass="21527">MPKEQKRTSTATTKDAWLRVGYAILADEGFKALKIDNLTAQLGVTKGSFYWHFTDMAAYKAALVANWAQWRDDDHQQLKDLADLEPRARLIEMMSFLVSPRFWMLERAMREWARSNPHAAASVGSSDRRTRRAVRQAFLDHGFDAKTAEQRANWTFAFGIGALHLSKSIRSHVAVADREDLVEFMLRP</sequence>
<accession>A0A1X2C3R0</accession>
<dbReference type="AlphaFoldDB" id="A0A1X2C3R0"/>
<dbReference type="Pfam" id="PF00440">
    <property type="entry name" value="TetR_N"/>
    <property type="match status" value="1"/>
</dbReference>
<organism evidence="4 5">
    <name type="scientific">Mycobacterium riyadhense</name>
    <dbReference type="NCBI Taxonomy" id="486698"/>
    <lineage>
        <taxon>Bacteria</taxon>
        <taxon>Bacillati</taxon>
        <taxon>Actinomycetota</taxon>
        <taxon>Actinomycetes</taxon>
        <taxon>Mycobacteriales</taxon>
        <taxon>Mycobacteriaceae</taxon>
        <taxon>Mycobacterium</taxon>
    </lineage>
</organism>
<dbReference type="InterPro" id="IPR001647">
    <property type="entry name" value="HTH_TetR"/>
</dbReference>
<evidence type="ECO:0000259" key="3">
    <source>
        <dbReference type="PROSITE" id="PS50977"/>
    </source>
</evidence>
<evidence type="ECO:0000256" key="1">
    <source>
        <dbReference type="ARBA" id="ARBA00023125"/>
    </source>
</evidence>
<dbReference type="RefSeq" id="WP_085251839.1">
    <property type="nucleotide sequence ID" value="NZ_CAJMWJ010000001.1"/>
</dbReference>
<feature type="DNA-binding region" description="H-T-H motif" evidence="2">
    <location>
        <begin position="34"/>
        <end position="53"/>
    </location>
</feature>
<evidence type="ECO:0000313" key="4">
    <source>
        <dbReference type="EMBL" id="ORW70461.1"/>
    </source>
</evidence>
<keyword evidence="5" id="KW-1185">Reference proteome</keyword>
<dbReference type="InterPro" id="IPR009057">
    <property type="entry name" value="Homeodomain-like_sf"/>
</dbReference>
<evidence type="ECO:0000313" key="5">
    <source>
        <dbReference type="Proteomes" id="UP000193087"/>
    </source>
</evidence>
<feature type="domain" description="HTH tetR-type" evidence="3">
    <location>
        <begin position="11"/>
        <end position="71"/>
    </location>
</feature>
<dbReference type="OrthoDB" id="3218408at2"/>
<proteinExistence type="predicted"/>
<dbReference type="EMBL" id="LQPQ01000160">
    <property type="protein sequence ID" value="ORW70461.1"/>
    <property type="molecule type" value="Genomic_DNA"/>
</dbReference>
<protein>
    <submittedName>
        <fullName evidence="4">TetR family transcriptional regulator</fullName>
    </submittedName>
</protein>
<evidence type="ECO:0000256" key="2">
    <source>
        <dbReference type="PROSITE-ProRule" id="PRU00335"/>
    </source>
</evidence>
<comment type="caution">
    <text evidence="4">The sequence shown here is derived from an EMBL/GenBank/DDBJ whole genome shotgun (WGS) entry which is preliminary data.</text>
</comment>